<reference evidence="13" key="1">
    <citation type="journal article" date="2019" name="Int. J. Syst. Evol. Microbiol.">
        <title>The Global Catalogue of Microorganisms (GCM) 10K type strain sequencing project: providing services to taxonomists for standard genome sequencing and annotation.</title>
        <authorList>
            <consortium name="The Broad Institute Genomics Platform"/>
            <consortium name="The Broad Institute Genome Sequencing Center for Infectious Disease"/>
            <person name="Wu L."/>
            <person name="Ma J."/>
        </authorList>
    </citation>
    <scope>NUCLEOTIDE SEQUENCE [LARGE SCALE GENOMIC DNA]</scope>
    <source>
        <strain evidence="13">NBRC 104970</strain>
    </source>
</reference>
<evidence type="ECO:0000256" key="7">
    <source>
        <dbReference type="ARBA" id="ARBA00022679"/>
    </source>
</evidence>
<evidence type="ECO:0000256" key="2">
    <source>
        <dbReference type="ARBA" id="ARBA00007110"/>
    </source>
</evidence>
<dbReference type="NCBIfam" id="TIGR03160">
    <property type="entry name" value="cobT_DBIPRT"/>
    <property type="match status" value="1"/>
</dbReference>
<dbReference type="NCBIfam" id="NF000996">
    <property type="entry name" value="PRK00105.1"/>
    <property type="match status" value="1"/>
</dbReference>
<evidence type="ECO:0000313" key="13">
    <source>
        <dbReference type="Proteomes" id="UP001156836"/>
    </source>
</evidence>
<gene>
    <name evidence="10 12" type="primary">cobT</name>
    <name evidence="12" type="ORF">GCM10007860_28770</name>
</gene>
<dbReference type="Proteomes" id="UP001156836">
    <property type="component" value="Unassembled WGS sequence"/>
</dbReference>
<keyword evidence="7 10" id="KW-0808">Transferase</keyword>
<dbReference type="PANTHER" id="PTHR43463">
    <property type="entry name" value="NICOTINATE-NUCLEOTIDE--DIMETHYLBENZIMIDAZOLE PHOSPHORIBOSYLTRANSFERASE"/>
    <property type="match status" value="1"/>
</dbReference>
<comment type="pathway">
    <text evidence="1 10">Nucleoside biosynthesis; alpha-ribazole biosynthesis; alpha-ribazole from 5,6-dimethylbenzimidazole: step 1/2.</text>
</comment>
<evidence type="ECO:0000256" key="6">
    <source>
        <dbReference type="ARBA" id="ARBA00022676"/>
    </source>
</evidence>
<comment type="function">
    <text evidence="10">Catalyzes the synthesis of alpha-ribazole-5'-phosphate from nicotinate mononucleotide (NAMN) and 5,6-dimethylbenzimidazole (DMB).</text>
</comment>
<dbReference type="InterPro" id="IPR017846">
    <property type="entry name" value="Nict_dMeBzImd_PRibTrfase_bact"/>
</dbReference>
<feature type="region of interest" description="Disordered" evidence="11">
    <location>
        <begin position="1"/>
        <end position="29"/>
    </location>
</feature>
<dbReference type="Pfam" id="PF02277">
    <property type="entry name" value="DBI_PRT"/>
    <property type="match status" value="1"/>
</dbReference>
<dbReference type="HAMAP" id="MF_00230">
    <property type="entry name" value="CobT"/>
    <property type="match status" value="1"/>
</dbReference>
<dbReference type="InterPro" id="IPR036087">
    <property type="entry name" value="Nict_dMeBzImd_PRibTrfase_sf"/>
</dbReference>
<comment type="catalytic activity">
    <reaction evidence="9 10">
        <text>5,6-dimethylbenzimidazole + nicotinate beta-D-ribonucleotide = alpha-ribazole 5'-phosphate + nicotinate + H(+)</text>
        <dbReference type="Rhea" id="RHEA:11196"/>
        <dbReference type="ChEBI" id="CHEBI:15378"/>
        <dbReference type="ChEBI" id="CHEBI:15890"/>
        <dbReference type="ChEBI" id="CHEBI:32544"/>
        <dbReference type="ChEBI" id="CHEBI:57502"/>
        <dbReference type="ChEBI" id="CHEBI:57918"/>
        <dbReference type="EC" id="2.4.2.21"/>
    </reaction>
</comment>
<evidence type="ECO:0000256" key="4">
    <source>
        <dbReference type="ARBA" id="ARBA00015486"/>
    </source>
</evidence>
<dbReference type="InterPro" id="IPR023195">
    <property type="entry name" value="Nict_dMeBzImd_PRibTrfase_N"/>
</dbReference>
<evidence type="ECO:0000256" key="1">
    <source>
        <dbReference type="ARBA" id="ARBA00005049"/>
    </source>
</evidence>
<evidence type="ECO:0000256" key="3">
    <source>
        <dbReference type="ARBA" id="ARBA00011991"/>
    </source>
</evidence>
<comment type="caution">
    <text evidence="12">The sequence shown here is derived from an EMBL/GenBank/DDBJ whole genome shotgun (WGS) entry which is preliminary data.</text>
</comment>
<dbReference type="CDD" id="cd02439">
    <property type="entry name" value="DMB-PRT_CobT"/>
    <property type="match status" value="1"/>
</dbReference>
<evidence type="ECO:0000256" key="11">
    <source>
        <dbReference type="SAM" id="MobiDB-lite"/>
    </source>
</evidence>
<organism evidence="12 13">
    <name type="scientific">Chitiniphilus shinanonensis</name>
    <dbReference type="NCBI Taxonomy" id="553088"/>
    <lineage>
        <taxon>Bacteria</taxon>
        <taxon>Pseudomonadati</taxon>
        <taxon>Pseudomonadota</taxon>
        <taxon>Betaproteobacteria</taxon>
        <taxon>Neisseriales</taxon>
        <taxon>Chitinibacteraceae</taxon>
        <taxon>Chitiniphilus</taxon>
    </lineage>
</organism>
<evidence type="ECO:0000313" key="12">
    <source>
        <dbReference type="EMBL" id="GLS05720.1"/>
    </source>
</evidence>
<dbReference type="SUPFAM" id="SSF52733">
    <property type="entry name" value="Nicotinate mononucleotide:5,6-dimethylbenzimidazole phosphoribosyltransferase (CobT)"/>
    <property type="match status" value="1"/>
</dbReference>
<dbReference type="RefSeq" id="WP_018746728.1">
    <property type="nucleotide sequence ID" value="NZ_BSOZ01000061.1"/>
</dbReference>
<proteinExistence type="inferred from homology"/>
<sequence>MTTRSAFVPHTSAGQAAQRRQQQLTKPPGSLGRLEDLAMWLADRLGRATPPRLKPAIAVFAADHGVALEGVSAYPMAVTGQMVANFVAGGAAISVLAAEHGASLRVIDVGVAYPVPVPPGHGADLTVRPVRAGSRNLLREAAMSAEECRAAWQAGADVARQLVESGHTLLIGGEMGIGNTTPAAALLCALTGLPPEQAVGRGTGIDDTRHAHKTEVVRQALARARAAGAAVSCDWLAEVGGLEIAALAGFYETAAQCRVPVLLDGFISTVAALAAVHHHPDTAHWLLASHVSAESGHRHALAAMELAPLLDLGMRLGEASGAATALPLLQAALALHRGMATFAEAGVADKDAR</sequence>
<comment type="similarity">
    <text evidence="2 10">Belongs to the CobT family.</text>
</comment>
<dbReference type="InterPro" id="IPR003200">
    <property type="entry name" value="Nict_dMeBzImd_PRibTrfase"/>
</dbReference>
<keyword evidence="13" id="KW-1185">Reference proteome</keyword>
<dbReference type="EC" id="2.4.2.21" evidence="3 10"/>
<evidence type="ECO:0000256" key="9">
    <source>
        <dbReference type="ARBA" id="ARBA00047340"/>
    </source>
</evidence>
<evidence type="ECO:0000256" key="5">
    <source>
        <dbReference type="ARBA" id="ARBA00022573"/>
    </source>
</evidence>
<evidence type="ECO:0000256" key="10">
    <source>
        <dbReference type="HAMAP-Rule" id="MF_00230"/>
    </source>
</evidence>
<dbReference type="Gene3D" id="1.10.1610.10">
    <property type="match status" value="1"/>
</dbReference>
<accession>A0ABQ6BX18</accession>
<feature type="active site" description="Proton acceptor" evidence="10">
    <location>
        <position position="318"/>
    </location>
</feature>
<keyword evidence="6 10" id="KW-0328">Glycosyltransferase</keyword>
<keyword evidence="5 10" id="KW-0169">Cobalamin biosynthesis</keyword>
<evidence type="ECO:0000256" key="8">
    <source>
        <dbReference type="ARBA" id="ARBA00030686"/>
    </source>
</evidence>
<dbReference type="PANTHER" id="PTHR43463:SF1">
    <property type="entry name" value="NICOTINATE-NUCLEOTIDE--DIMETHYLBENZIMIDAZOLE PHOSPHORIBOSYLTRANSFERASE"/>
    <property type="match status" value="1"/>
</dbReference>
<dbReference type="GO" id="GO:0016757">
    <property type="term" value="F:glycosyltransferase activity"/>
    <property type="evidence" value="ECO:0007669"/>
    <property type="project" value="UniProtKB-KW"/>
</dbReference>
<protein>
    <recommendedName>
        <fullName evidence="4 10">Nicotinate-nucleotide--dimethylbenzimidazole phosphoribosyltransferase</fullName>
        <shortName evidence="10">NN:DBI PRT</shortName>
        <ecNumber evidence="3 10">2.4.2.21</ecNumber>
    </recommendedName>
    <alternativeName>
        <fullName evidence="8 10">N(1)-alpha-phosphoribosyltransferase</fullName>
    </alternativeName>
</protein>
<dbReference type="Gene3D" id="3.40.50.10210">
    <property type="match status" value="1"/>
</dbReference>
<dbReference type="EMBL" id="BSOZ01000061">
    <property type="protein sequence ID" value="GLS05720.1"/>
    <property type="molecule type" value="Genomic_DNA"/>
</dbReference>
<name>A0ABQ6BX18_9NEIS</name>